<evidence type="ECO:0000256" key="1">
    <source>
        <dbReference type="SAM" id="MobiDB-lite"/>
    </source>
</evidence>
<sequence length="291" mass="32223">MHLDQLRPSSHKQAHPGLHWAPVNRERERERERERAGEKLGKGSPCAALAYLLTPTHVAPLSYLLPIQTSKYLLYRHLISTKDRTATLPRPAVDSFSTLPVQLLSQASKGTTVGSSLSAVRHGKLQSLPDLSPLPRRACSGDLKQHRNPFLPEHVDLPTYGQLIGDAVIYECPTAALGSETTPPVPRTIPIVTVVLLPCQSLGRFGHTPTLPRAHSTRYEPLRRSSRTGSCSPSHDCTRRFYRMHDDVSGRVGRAPLWRNFMHILAAFQNLCLPEHLEDSQHQASAGAAAF</sequence>
<dbReference type="InParanoid" id="E5ACF6"/>
<name>E5ACF6_LEPMJ</name>
<accession>E5ACF6</accession>
<dbReference type="GeneID" id="13286797"/>
<evidence type="ECO:0000313" key="2">
    <source>
        <dbReference type="EMBL" id="CBY02158.1"/>
    </source>
</evidence>
<dbReference type="HOGENOM" id="CLU_956679_0_0_1"/>
<feature type="region of interest" description="Disordered" evidence="1">
    <location>
        <begin position="210"/>
        <end position="233"/>
    </location>
</feature>
<keyword evidence="3" id="KW-1185">Reference proteome</keyword>
<organism evidence="2 3">
    <name type="scientific">Leptosphaeria maculans (strain JN3 / isolate v23.1.3 / race Av1-4-5-6-7-8)</name>
    <name type="common">Blackleg fungus</name>
    <name type="synonym">Phoma lingam</name>
    <dbReference type="NCBI Taxonomy" id="985895"/>
    <lineage>
        <taxon>Eukaryota</taxon>
        <taxon>Fungi</taxon>
        <taxon>Dikarya</taxon>
        <taxon>Ascomycota</taxon>
        <taxon>Pezizomycotina</taxon>
        <taxon>Dothideomycetes</taxon>
        <taxon>Pleosporomycetidae</taxon>
        <taxon>Pleosporales</taxon>
        <taxon>Pleosporineae</taxon>
        <taxon>Leptosphaeriaceae</taxon>
        <taxon>Plenodomus</taxon>
        <taxon>Plenodomus lingam/Leptosphaeria maculans species complex</taxon>
    </lineage>
</organism>
<feature type="region of interest" description="Disordered" evidence="1">
    <location>
        <begin position="1"/>
        <end position="41"/>
    </location>
</feature>
<dbReference type="Proteomes" id="UP000002668">
    <property type="component" value="Genome"/>
</dbReference>
<dbReference type="EMBL" id="FP929139">
    <property type="protein sequence ID" value="CBY02158.1"/>
    <property type="molecule type" value="Genomic_DNA"/>
</dbReference>
<dbReference type="VEuPathDB" id="FungiDB:LEMA_P009450.1"/>
<proteinExistence type="predicted"/>
<dbReference type="AlphaFoldDB" id="E5ACF6"/>
<feature type="compositionally biased region" description="Basic and acidic residues" evidence="1">
    <location>
        <begin position="24"/>
        <end position="41"/>
    </location>
</feature>
<protein>
    <submittedName>
        <fullName evidence="2">Predicted protein</fullName>
    </submittedName>
</protein>
<reference evidence="3" key="1">
    <citation type="journal article" date="2011" name="Nat. Commun.">
        <title>Effector diversification within compartments of the Leptosphaeria maculans genome affected by Repeat-Induced Point mutations.</title>
        <authorList>
            <person name="Rouxel T."/>
            <person name="Grandaubert J."/>
            <person name="Hane J.K."/>
            <person name="Hoede C."/>
            <person name="van de Wouw A.P."/>
            <person name="Couloux A."/>
            <person name="Dominguez V."/>
            <person name="Anthouard V."/>
            <person name="Bally P."/>
            <person name="Bourras S."/>
            <person name="Cozijnsen A.J."/>
            <person name="Ciuffetti L.M."/>
            <person name="Degrave A."/>
            <person name="Dilmaghani A."/>
            <person name="Duret L."/>
            <person name="Fudal I."/>
            <person name="Goodwin S.B."/>
            <person name="Gout L."/>
            <person name="Glaser N."/>
            <person name="Linglin J."/>
            <person name="Kema G.H.J."/>
            <person name="Lapalu N."/>
            <person name="Lawrence C.B."/>
            <person name="May K."/>
            <person name="Meyer M."/>
            <person name="Ollivier B."/>
            <person name="Poulain J."/>
            <person name="Schoch C.L."/>
            <person name="Simon A."/>
            <person name="Spatafora J.W."/>
            <person name="Stachowiak A."/>
            <person name="Turgeon B.G."/>
            <person name="Tyler B.M."/>
            <person name="Vincent D."/>
            <person name="Weissenbach J."/>
            <person name="Amselem J."/>
            <person name="Quesneville H."/>
            <person name="Oliver R.P."/>
            <person name="Wincker P."/>
            <person name="Balesdent M.-H."/>
            <person name="Howlett B.J."/>
        </authorList>
    </citation>
    <scope>NUCLEOTIDE SEQUENCE [LARGE SCALE GENOMIC DNA]</scope>
    <source>
        <strain evidence="3">JN3 / isolate v23.1.3 / race Av1-4-5-6-7-8</strain>
    </source>
</reference>
<gene>
    <name evidence="2" type="ORF">LEMA_P009450.1</name>
</gene>
<evidence type="ECO:0000313" key="3">
    <source>
        <dbReference type="Proteomes" id="UP000002668"/>
    </source>
</evidence>